<dbReference type="CDD" id="cd00082">
    <property type="entry name" value="HisKA"/>
    <property type="match status" value="1"/>
</dbReference>
<accession>B4W1X4</accession>
<feature type="transmembrane region" description="Helical" evidence="8">
    <location>
        <begin position="241"/>
        <end position="264"/>
    </location>
</feature>
<evidence type="ECO:0000256" key="1">
    <source>
        <dbReference type="ARBA" id="ARBA00000085"/>
    </source>
</evidence>
<organism evidence="11 12">
    <name type="scientific">Coleofasciculus chthonoplastes PCC 7420</name>
    <dbReference type="NCBI Taxonomy" id="118168"/>
    <lineage>
        <taxon>Bacteria</taxon>
        <taxon>Bacillati</taxon>
        <taxon>Cyanobacteriota</taxon>
        <taxon>Cyanophyceae</taxon>
        <taxon>Coleofasciculales</taxon>
        <taxon>Coleofasciculaceae</taxon>
        <taxon>Coleofasciculus</taxon>
    </lineage>
</organism>
<evidence type="ECO:0000256" key="2">
    <source>
        <dbReference type="ARBA" id="ARBA00004370"/>
    </source>
</evidence>
<dbReference type="Gene3D" id="1.10.287.130">
    <property type="match status" value="1"/>
</dbReference>
<dbReference type="InterPro" id="IPR003661">
    <property type="entry name" value="HisK_dim/P_dom"/>
</dbReference>
<comment type="catalytic activity">
    <reaction evidence="1">
        <text>ATP + protein L-histidine = ADP + protein N-phospho-L-histidine.</text>
        <dbReference type="EC" id="2.7.13.3"/>
    </reaction>
</comment>
<dbReference type="InterPro" id="IPR003660">
    <property type="entry name" value="HAMP_dom"/>
</dbReference>
<dbReference type="OrthoDB" id="501036at2"/>
<dbReference type="SMART" id="SM00304">
    <property type="entry name" value="HAMP"/>
    <property type="match status" value="1"/>
</dbReference>
<keyword evidence="8" id="KW-0472">Membrane</keyword>
<keyword evidence="8" id="KW-0812">Transmembrane</keyword>
<dbReference type="SUPFAM" id="SSF158472">
    <property type="entry name" value="HAMP domain-like"/>
    <property type="match status" value="1"/>
</dbReference>
<evidence type="ECO:0000256" key="8">
    <source>
        <dbReference type="SAM" id="Phobius"/>
    </source>
</evidence>
<dbReference type="InterPro" id="IPR036097">
    <property type="entry name" value="HisK_dim/P_sf"/>
</dbReference>
<dbReference type="Gene3D" id="3.30.565.10">
    <property type="entry name" value="Histidine kinase-like ATPase, C-terminal domain"/>
    <property type="match status" value="1"/>
</dbReference>
<dbReference type="InterPro" id="IPR004358">
    <property type="entry name" value="Sig_transdc_His_kin-like_C"/>
</dbReference>
<gene>
    <name evidence="11" type="ORF">MC7420_6865</name>
</gene>
<evidence type="ECO:0000313" key="11">
    <source>
        <dbReference type="EMBL" id="EDX71779.1"/>
    </source>
</evidence>
<dbReference type="GO" id="GO:0016020">
    <property type="term" value="C:membrane"/>
    <property type="evidence" value="ECO:0007669"/>
    <property type="project" value="UniProtKB-SubCell"/>
</dbReference>
<evidence type="ECO:0000256" key="5">
    <source>
        <dbReference type="ARBA" id="ARBA00022679"/>
    </source>
</evidence>
<dbReference type="CDD" id="cd06225">
    <property type="entry name" value="HAMP"/>
    <property type="match status" value="1"/>
</dbReference>
<reference evidence="11 12" key="1">
    <citation type="submission" date="2008-07" db="EMBL/GenBank/DDBJ databases">
        <authorList>
            <person name="Tandeau de Marsac N."/>
            <person name="Ferriera S."/>
            <person name="Johnson J."/>
            <person name="Kravitz S."/>
            <person name="Beeson K."/>
            <person name="Sutton G."/>
            <person name="Rogers Y.-H."/>
            <person name="Friedman R."/>
            <person name="Frazier M."/>
            <person name="Venter J.C."/>
        </authorList>
    </citation>
    <scope>NUCLEOTIDE SEQUENCE [LARGE SCALE GENOMIC DNA]</scope>
    <source>
        <strain evidence="11 12">PCC 7420</strain>
    </source>
</reference>
<dbReference type="HOGENOM" id="CLU_000445_114_39_3"/>
<dbReference type="eggNOG" id="COG4191">
    <property type="taxonomic scope" value="Bacteria"/>
</dbReference>
<evidence type="ECO:0000259" key="9">
    <source>
        <dbReference type="PROSITE" id="PS50109"/>
    </source>
</evidence>
<evidence type="ECO:0000256" key="3">
    <source>
        <dbReference type="ARBA" id="ARBA00012438"/>
    </source>
</evidence>
<name>B4W1X4_9CYAN</name>
<keyword evidence="12" id="KW-1185">Reference proteome</keyword>
<dbReference type="PANTHER" id="PTHR43065:SF50">
    <property type="entry name" value="HISTIDINE KINASE"/>
    <property type="match status" value="1"/>
</dbReference>
<proteinExistence type="predicted"/>
<evidence type="ECO:0000259" key="10">
    <source>
        <dbReference type="PROSITE" id="PS50885"/>
    </source>
</evidence>
<dbReference type="AlphaFoldDB" id="B4W1X4"/>
<dbReference type="RefSeq" id="WP_006105205.1">
    <property type="nucleotide sequence ID" value="NZ_DS989869.1"/>
</dbReference>
<dbReference type="GO" id="GO:0000155">
    <property type="term" value="F:phosphorelay sensor kinase activity"/>
    <property type="evidence" value="ECO:0007669"/>
    <property type="project" value="InterPro"/>
</dbReference>
<feature type="transmembrane region" description="Helical" evidence="8">
    <location>
        <begin position="51"/>
        <end position="70"/>
    </location>
</feature>
<dbReference type="PROSITE" id="PS50109">
    <property type="entry name" value="HIS_KIN"/>
    <property type="match status" value="1"/>
</dbReference>
<dbReference type="SMART" id="SM00387">
    <property type="entry name" value="HATPase_c"/>
    <property type="match status" value="1"/>
</dbReference>
<keyword evidence="5" id="KW-0808">Transferase</keyword>
<evidence type="ECO:0000313" key="12">
    <source>
        <dbReference type="Proteomes" id="UP000003835"/>
    </source>
</evidence>
<feature type="domain" description="HAMP" evidence="10">
    <location>
        <begin position="267"/>
        <end position="320"/>
    </location>
</feature>
<sequence>MHHSESGILSNHPGVATPSPPSRRFLLFANPVLWINRISRRWSIHQKIGSGYFLAVSIAVFGTATGLIVGEHYDDSARESLEITQERLDMLGNLEKSFFTIQLYQERLTYLSENQSLEADFIVRLNETLIKSNSQLAQLQFHLKTHRQLPSDYKNSPKDILNYCERGLDTYHQIVSSLLERLNSETLTPSQLQTIQPFFVKTFKSELIPQFETISASLDKLVRLTEIQQQQAKAKFKDAKILRASIIAGSMMLSIGIAAVLAIYTSRAIARPIQAVTLVAKQATQDGNFDLQAPVMTEDEIGVLATSLNHLIQRVATQIRDLQQAQAQLIQSEKMSSLGQMVAGLAHEINNPVNFIHGNLTYTQEYTRDILELLHLYQQHYPHPSAEIQRKLDDIDLQFIREDLPKIMNSMQVGSERIRQIILSLRNFSRLDEAEMKRVDLHQGIDNTLLILNSRLTQNIKVIKQYGQIPLIECYPAQLNQVFMNIINNAIDELSVESGLAKRQILIQTQQIAPNQIEIKIQDTGSGIPPDIKPKIFDPFFTTKPVGKGTGMGLAISYQIIEKHQGKIKVISELGQGSEFIVSLPIKPE</sequence>
<dbReference type="InterPro" id="IPR005467">
    <property type="entry name" value="His_kinase_dom"/>
</dbReference>
<keyword evidence="4" id="KW-0597">Phosphoprotein</keyword>
<dbReference type="Gene3D" id="6.10.340.10">
    <property type="match status" value="1"/>
</dbReference>
<comment type="subcellular location">
    <subcellularLocation>
        <location evidence="2">Membrane</location>
    </subcellularLocation>
</comment>
<dbReference type="PROSITE" id="PS50885">
    <property type="entry name" value="HAMP"/>
    <property type="match status" value="1"/>
</dbReference>
<dbReference type="Pfam" id="PF00672">
    <property type="entry name" value="HAMP"/>
    <property type="match status" value="1"/>
</dbReference>
<dbReference type="Pfam" id="PF02518">
    <property type="entry name" value="HATPase_c"/>
    <property type="match status" value="1"/>
</dbReference>
<keyword evidence="6 11" id="KW-0418">Kinase</keyword>
<evidence type="ECO:0000256" key="7">
    <source>
        <dbReference type="ARBA" id="ARBA00023012"/>
    </source>
</evidence>
<dbReference type="PRINTS" id="PR00344">
    <property type="entry name" value="BCTRLSENSOR"/>
</dbReference>
<evidence type="ECO:0000256" key="6">
    <source>
        <dbReference type="ARBA" id="ARBA00022777"/>
    </source>
</evidence>
<dbReference type="SUPFAM" id="SSF55874">
    <property type="entry name" value="ATPase domain of HSP90 chaperone/DNA topoisomerase II/histidine kinase"/>
    <property type="match status" value="1"/>
</dbReference>
<protein>
    <recommendedName>
        <fullName evidence="3">histidine kinase</fullName>
        <ecNumber evidence="3">2.7.13.3</ecNumber>
    </recommendedName>
</protein>
<dbReference type="InterPro" id="IPR036890">
    <property type="entry name" value="HATPase_C_sf"/>
</dbReference>
<evidence type="ECO:0000256" key="4">
    <source>
        <dbReference type="ARBA" id="ARBA00022553"/>
    </source>
</evidence>
<keyword evidence="7" id="KW-0902">Two-component regulatory system</keyword>
<dbReference type="EC" id="2.7.13.3" evidence="3"/>
<dbReference type="EMBL" id="DS989869">
    <property type="protein sequence ID" value="EDX71779.1"/>
    <property type="molecule type" value="Genomic_DNA"/>
</dbReference>
<dbReference type="InterPro" id="IPR003594">
    <property type="entry name" value="HATPase_dom"/>
</dbReference>
<dbReference type="PANTHER" id="PTHR43065">
    <property type="entry name" value="SENSOR HISTIDINE KINASE"/>
    <property type="match status" value="1"/>
</dbReference>
<dbReference type="STRING" id="118168.MC7420_6865"/>
<feature type="domain" description="Histidine kinase" evidence="9">
    <location>
        <begin position="344"/>
        <end position="588"/>
    </location>
</feature>
<dbReference type="Proteomes" id="UP000003835">
    <property type="component" value="Unassembled WGS sequence"/>
</dbReference>
<dbReference type="SUPFAM" id="SSF47384">
    <property type="entry name" value="Homodimeric domain of signal transducing histidine kinase"/>
    <property type="match status" value="1"/>
</dbReference>
<keyword evidence="8" id="KW-1133">Transmembrane helix</keyword>